<sequence length="500" mass="56458">MSCCCGHGLQIRAIGQKIDVKKEIWKDPFIEKINSYLTVNIGGYWADKNKGKCVCKENNFYWSNKLTCDERKKVLEVCAKLWGEDKKKDKASELMAIMHLETGEKNMFKPYADNGADYSGLIQFSDVSAKKLGTTRAELKKMTFIKQMDYVHDYFASKKEISNMVDLYLYVLKPNAVGNGNNPDYVLFDESISVPDGDGSQTSAKQRGINIGIEPWVTKYGYSSNPSFMKGEEHTQRKKWVYTRQRFEDRWGFINGKTTVADVILELKEKHYDPGAKELFKGICENAEEGSVDISDRAPWMEVAVNEAKIYGGKKQNLIQDRVTMYHKEGASYLGKKDAWCSSFACWCLENSNPDYPSPHSPGSRSFINNKTVEKCEVFYGAIATFSDCNKNGIVESSGHVTFVYGKINGTDNYAVLGGNQNNMIKVSSYDCSGNVFHSHYSAKKKRDVYKKFMGFFKPKGYQIKTTEKLTASDVYSNPDEANKSIGLSSIKTVKGEKDD</sequence>
<gene>
    <name evidence="1" type="ORF">NU08_2494</name>
</gene>
<dbReference type="EMBL" id="JUIV01000008">
    <property type="protein sequence ID" value="RYJ38517.1"/>
    <property type="molecule type" value="Genomic_DNA"/>
</dbReference>
<dbReference type="AlphaFoldDB" id="A0A444VY53"/>
<reference evidence="1 2" key="1">
    <citation type="submission" date="2014-12" db="EMBL/GenBank/DDBJ databases">
        <title>Genome sequence of Flavobacterium anhuiense RCM74.</title>
        <authorList>
            <person name="Kim J.F."/>
            <person name="Song J.Y."/>
            <person name="Kwak M.-J."/>
            <person name="Lee S.-W."/>
        </authorList>
    </citation>
    <scope>NUCLEOTIDE SEQUENCE [LARGE SCALE GENOMIC DNA]</scope>
    <source>
        <strain evidence="1 2">RCM74</strain>
    </source>
</reference>
<protein>
    <submittedName>
        <fullName evidence="1">Glycoside hydrolase</fullName>
    </submittedName>
</protein>
<proteinExistence type="predicted"/>
<evidence type="ECO:0000313" key="1">
    <source>
        <dbReference type="EMBL" id="RYJ38517.1"/>
    </source>
</evidence>
<organism evidence="1 2">
    <name type="scientific">Flavobacterium anhuiense</name>
    <dbReference type="NCBI Taxonomy" id="459526"/>
    <lineage>
        <taxon>Bacteria</taxon>
        <taxon>Pseudomonadati</taxon>
        <taxon>Bacteroidota</taxon>
        <taxon>Flavobacteriia</taxon>
        <taxon>Flavobacteriales</taxon>
        <taxon>Flavobacteriaceae</taxon>
        <taxon>Flavobacterium</taxon>
    </lineage>
</organism>
<dbReference type="Proteomes" id="UP000290433">
    <property type="component" value="Unassembled WGS sequence"/>
</dbReference>
<accession>A0A444VY53</accession>
<name>A0A444VY53_9FLAO</name>
<dbReference type="GO" id="GO:0016787">
    <property type="term" value="F:hydrolase activity"/>
    <property type="evidence" value="ECO:0007669"/>
    <property type="project" value="UniProtKB-KW"/>
</dbReference>
<evidence type="ECO:0000313" key="2">
    <source>
        <dbReference type="Proteomes" id="UP000290433"/>
    </source>
</evidence>
<comment type="caution">
    <text evidence="1">The sequence shown here is derived from an EMBL/GenBank/DDBJ whole genome shotgun (WGS) entry which is preliminary data.</text>
</comment>
<keyword evidence="1" id="KW-0378">Hydrolase</keyword>